<dbReference type="RefSeq" id="WP_009643735.1">
    <property type="nucleotide sequence ID" value="NZ_CALIBD010000039.1"/>
</dbReference>
<organism evidence="1 2">
    <name type="scientific">Mogibacterium timidum</name>
    <dbReference type="NCBI Taxonomy" id="35519"/>
    <lineage>
        <taxon>Bacteria</taxon>
        <taxon>Bacillati</taxon>
        <taxon>Bacillota</taxon>
        <taxon>Clostridia</taxon>
        <taxon>Peptostreptococcales</taxon>
        <taxon>Anaerovoracaceae</taxon>
        <taxon>Mogibacterium</taxon>
    </lineage>
</organism>
<name>A0A7Y9B0G0_9FIRM</name>
<evidence type="ECO:0000313" key="2">
    <source>
        <dbReference type="Proteomes" id="UP000526307"/>
    </source>
</evidence>
<keyword evidence="2" id="KW-1185">Reference proteome</keyword>
<dbReference type="EMBL" id="JABXYR010000001">
    <property type="protein sequence ID" value="NWO22805.1"/>
    <property type="molecule type" value="Genomic_DNA"/>
</dbReference>
<evidence type="ECO:0000313" key="1">
    <source>
        <dbReference type="EMBL" id="NWO22805.1"/>
    </source>
</evidence>
<dbReference type="AlphaFoldDB" id="A0A7Y9B0G0"/>
<protein>
    <submittedName>
        <fullName evidence="1">Uncharacterized protein</fullName>
    </submittedName>
</protein>
<dbReference type="Proteomes" id="UP000526307">
    <property type="component" value="Unassembled WGS sequence"/>
</dbReference>
<gene>
    <name evidence="1" type="ORF">HW270_01700</name>
</gene>
<reference evidence="1 2" key="1">
    <citation type="submission" date="2020-06" db="EMBL/GenBank/DDBJ databases">
        <title>Mogibacterium timidum strain W9173 genomic sequence.</title>
        <authorList>
            <person name="Wade W.G."/>
            <person name="Johnston C.D."/>
            <person name="Chen T."/>
            <person name="Dewhirst F.E."/>
        </authorList>
    </citation>
    <scope>NUCLEOTIDE SEQUENCE [LARGE SCALE GENOMIC DNA]</scope>
    <source>
        <strain evidence="1 2">W9173</strain>
    </source>
</reference>
<sequence length="54" mass="6106">MKIYNIPSTTMKNDCAIHLPKKQPSPPGICFEERPAGKTYNINKLVLGRPYESD</sequence>
<proteinExistence type="predicted"/>
<accession>A0A7Y9B0G0</accession>
<comment type="caution">
    <text evidence="1">The sequence shown here is derived from an EMBL/GenBank/DDBJ whole genome shotgun (WGS) entry which is preliminary data.</text>
</comment>